<dbReference type="PANTHER" id="PTHR30055">
    <property type="entry name" value="HTH-TYPE TRANSCRIPTIONAL REGULATOR RUTR"/>
    <property type="match status" value="1"/>
</dbReference>
<feature type="DNA-binding region" description="H-T-H motif" evidence="4">
    <location>
        <begin position="39"/>
        <end position="58"/>
    </location>
</feature>
<feature type="domain" description="HTH tetR-type" evidence="5">
    <location>
        <begin position="16"/>
        <end position="76"/>
    </location>
</feature>
<dbReference type="InterPro" id="IPR041347">
    <property type="entry name" value="MftR_C"/>
</dbReference>
<dbReference type="InterPro" id="IPR023772">
    <property type="entry name" value="DNA-bd_HTH_TetR-type_CS"/>
</dbReference>
<name>A0ABW4L4R9_9MICO</name>
<dbReference type="Gene3D" id="1.10.357.10">
    <property type="entry name" value="Tetracycline Repressor, domain 2"/>
    <property type="match status" value="1"/>
</dbReference>
<dbReference type="PANTHER" id="PTHR30055:SF238">
    <property type="entry name" value="MYCOFACTOCIN BIOSYNTHESIS TRANSCRIPTIONAL REGULATOR MFTR-RELATED"/>
    <property type="match status" value="1"/>
</dbReference>
<keyword evidence="7" id="KW-1185">Reference proteome</keyword>
<evidence type="ECO:0000256" key="3">
    <source>
        <dbReference type="ARBA" id="ARBA00023163"/>
    </source>
</evidence>
<sequence length="199" mass="21958">MVRQGRQGGARERARRAMRAQISQIALDLCVEAGYDSTTVEQICAAAEISRTTFFRYFTSKDDALLGDVDSIGLELLEALQERPDDEPVWQSLRHALGALSRNYASDPDRTRQLITLMDSAPSLAAAHLGKHAHWSPLLRPEVSRRLQIDPDDRSDPRPHALIASALSCSDAALDAWSAHDTLDTIDELLARAMTAIVQ</sequence>
<evidence type="ECO:0000313" key="6">
    <source>
        <dbReference type="EMBL" id="MFD1717849.1"/>
    </source>
</evidence>
<dbReference type="RefSeq" id="WP_388004953.1">
    <property type="nucleotide sequence ID" value="NZ_JBHUEE010000003.1"/>
</dbReference>
<dbReference type="EMBL" id="JBHUEE010000003">
    <property type="protein sequence ID" value="MFD1717849.1"/>
    <property type="molecule type" value="Genomic_DNA"/>
</dbReference>
<accession>A0ABW4L4R9</accession>
<dbReference type="Pfam" id="PF00440">
    <property type="entry name" value="TetR_N"/>
    <property type="match status" value="1"/>
</dbReference>
<dbReference type="PROSITE" id="PS01081">
    <property type="entry name" value="HTH_TETR_1"/>
    <property type="match status" value="1"/>
</dbReference>
<keyword evidence="3" id="KW-0804">Transcription</keyword>
<evidence type="ECO:0000256" key="2">
    <source>
        <dbReference type="ARBA" id="ARBA00023125"/>
    </source>
</evidence>
<dbReference type="PROSITE" id="PS50977">
    <property type="entry name" value="HTH_TETR_2"/>
    <property type="match status" value="1"/>
</dbReference>
<evidence type="ECO:0000256" key="1">
    <source>
        <dbReference type="ARBA" id="ARBA00023015"/>
    </source>
</evidence>
<dbReference type="InterPro" id="IPR009057">
    <property type="entry name" value="Homeodomain-like_sf"/>
</dbReference>
<protein>
    <submittedName>
        <fullName evidence="6">TetR family transcriptional regulator</fullName>
    </submittedName>
</protein>
<keyword evidence="1" id="KW-0805">Transcription regulation</keyword>
<dbReference type="Gene3D" id="1.10.10.60">
    <property type="entry name" value="Homeodomain-like"/>
    <property type="match status" value="1"/>
</dbReference>
<evidence type="ECO:0000313" key="7">
    <source>
        <dbReference type="Proteomes" id="UP001597277"/>
    </source>
</evidence>
<dbReference type="SUPFAM" id="SSF46689">
    <property type="entry name" value="Homeodomain-like"/>
    <property type="match status" value="1"/>
</dbReference>
<gene>
    <name evidence="6" type="ORF">ACFSE6_08385</name>
</gene>
<dbReference type="Proteomes" id="UP001597277">
    <property type="component" value="Unassembled WGS sequence"/>
</dbReference>
<dbReference type="Pfam" id="PF17754">
    <property type="entry name" value="TetR_C_14"/>
    <property type="match status" value="1"/>
</dbReference>
<dbReference type="InterPro" id="IPR050109">
    <property type="entry name" value="HTH-type_TetR-like_transc_reg"/>
</dbReference>
<proteinExistence type="predicted"/>
<reference evidence="7" key="1">
    <citation type="journal article" date="2019" name="Int. J. Syst. Evol. Microbiol.">
        <title>The Global Catalogue of Microorganisms (GCM) 10K type strain sequencing project: providing services to taxonomists for standard genome sequencing and annotation.</title>
        <authorList>
            <consortium name="The Broad Institute Genomics Platform"/>
            <consortium name="The Broad Institute Genome Sequencing Center for Infectious Disease"/>
            <person name="Wu L."/>
            <person name="Ma J."/>
        </authorList>
    </citation>
    <scope>NUCLEOTIDE SEQUENCE [LARGE SCALE GENOMIC DNA]</scope>
    <source>
        <strain evidence="7">JCM 17130</strain>
    </source>
</reference>
<comment type="caution">
    <text evidence="6">The sequence shown here is derived from an EMBL/GenBank/DDBJ whole genome shotgun (WGS) entry which is preliminary data.</text>
</comment>
<evidence type="ECO:0000259" key="5">
    <source>
        <dbReference type="PROSITE" id="PS50977"/>
    </source>
</evidence>
<evidence type="ECO:0000256" key="4">
    <source>
        <dbReference type="PROSITE-ProRule" id="PRU00335"/>
    </source>
</evidence>
<organism evidence="6 7">
    <name type="scientific">Georgenia deserti</name>
    <dbReference type="NCBI Taxonomy" id="2093781"/>
    <lineage>
        <taxon>Bacteria</taxon>
        <taxon>Bacillati</taxon>
        <taxon>Actinomycetota</taxon>
        <taxon>Actinomycetes</taxon>
        <taxon>Micrococcales</taxon>
        <taxon>Bogoriellaceae</taxon>
        <taxon>Georgenia</taxon>
    </lineage>
</organism>
<keyword evidence="2 4" id="KW-0238">DNA-binding</keyword>
<dbReference type="InterPro" id="IPR001647">
    <property type="entry name" value="HTH_TetR"/>
</dbReference>